<keyword evidence="2" id="KW-1185">Reference proteome</keyword>
<gene>
    <name evidence="1" type="ORF">SK128_002677</name>
</gene>
<dbReference type="Proteomes" id="UP001381693">
    <property type="component" value="Unassembled WGS sequence"/>
</dbReference>
<comment type="caution">
    <text evidence="1">The sequence shown here is derived from an EMBL/GenBank/DDBJ whole genome shotgun (WGS) entry which is preliminary data.</text>
</comment>
<evidence type="ECO:0000313" key="2">
    <source>
        <dbReference type="Proteomes" id="UP001381693"/>
    </source>
</evidence>
<dbReference type="AlphaFoldDB" id="A0AAN8WLL4"/>
<accession>A0AAN8WLL4</accession>
<sequence>MLLMHLVPALARRNRRLAHAIVQLEHTVFIGVMSYYLNPEDCERRVGSILWIVRGRTPSPTTAYDQED</sequence>
<dbReference type="EMBL" id="JAXCGZ010020859">
    <property type="protein sequence ID" value="KAK7065188.1"/>
    <property type="molecule type" value="Genomic_DNA"/>
</dbReference>
<proteinExistence type="predicted"/>
<name>A0AAN8WLL4_HALRR</name>
<organism evidence="1 2">
    <name type="scientific">Halocaridina rubra</name>
    <name type="common">Hawaiian red shrimp</name>
    <dbReference type="NCBI Taxonomy" id="373956"/>
    <lineage>
        <taxon>Eukaryota</taxon>
        <taxon>Metazoa</taxon>
        <taxon>Ecdysozoa</taxon>
        <taxon>Arthropoda</taxon>
        <taxon>Crustacea</taxon>
        <taxon>Multicrustacea</taxon>
        <taxon>Malacostraca</taxon>
        <taxon>Eumalacostraca</taxon>
        <taxon>Eucarida</taxon>
        <taxon>Decapoda</taxon>
        <taxon>Pleocyemata</taxon>
        <taxon>Caridea</taxon>
        <taxon>Atyoidea</taxon>
        <taxon>Atyidae</taxon>
        <taxon>Halocaridina</taxon>
    </lineage>
</organism>
<protein>
    <submittedName>
        <fullName evidence="1">Uncharacterized protein</fullName>
    </submittedName>
</protein>
<evidence type="ECO:0000313" key="1">
    <source>
        <dbReference type="EMBL" id="KAK7065188.1"/>
    </source>
</evidence>
<reference evidence="1 2" key="1">
    <citation type="submission" date="2023-11" db="EMBL/GenBank/DDBJ databases">
        <title>Halocaridina rubra genome assembly.</title>
        <authorList>
            <person name="Smith C."/>
        </authorList>
    </citation>
    <scope>NUCLEOTIDE SEQUENCE [LARGE SCALE GENOMIC DNA]</scope>
    <source>
        <strain evidence="1">EP-1</strain>
        <tissue evidence="1">Whole</tissue>
    </source>
</reference>